<organism evidence="1 2">
    <name type="scientific">Ataeniobius toweri</name>
    <dbReference type="NCBI Taxonomy" id="208326"/>
    <lineage>
        <taxon>Eukaryota</taxon>
        <taxon>Metazoa</taxon>
        <taxon>Chordata</taxon>
        <taxon>Craniata</taxon>
        <taxon>Vertebrata</taxon>
        <taxon>Euteleostomi</taxon>
        <taxon>Actinopterygii</taxon>
        <taxon>Neopterygii</taxon>
        <taxon>Teleostei</taxon>
        <taxon>Neoteleostei</taxon>
        <taxon>Acanthomorphata</taxon>
        <taxon>Ovalentaria</taxon>
        <taxon>Atherinomorphae</taxon>
        <taxon>Cyprinodontiformes</taxon>
        <taxon>Goodeidae</taxon>
        <taxon>Ataeniobius</taxon>
    </lineage>
</organism>
<sequence length="59" mass="6781">SLTLRRVTEVCKEVRMLKEDQNSFKVSLISEPAEMLTMCLRVLLLPEHLQPSSLIEPDL</sequence>
<comment type="caution">
    <text evidence="1">The sequence shown here is derived from an EMBL/GenBank/DDBJ whole genome shotgun (WGS) entry which is preliminary data.</text>
</comment>
<accession>A0ABU7BAD7</accession>
<evidence type="ECO:0000313" key="1">
    <source>
        <dbReference type="EMBL" id="MED6246749.1"/>
    </source>
</evidence>
<reference evidence="1 2" key="1">
    <citation type="submission" date="2021-07" db="EMBL/GenBank/DDBJ databases">
        <authorList>
            <person name="Palmer J.M."/>
        </authorList>
    </citation>
    <scope>NUCLEOTIDE SEQUENCE [LARGE SCALE GENOMIC DNA]</scope>
    <source>
        <strain evidence="1 2">AT_MEX2019</strain>
        <tissue evidence="1">Muscle</tissue>
    </source>
</reference>
<keyword evidence="2" id="KW-1185">Reference proteome</keyword>
<protein>
    <submittedName>
        <fullName evidence="1">Uncharacterized protein</fullName>
    </submittedName>
</protein>
<dbReference type="Proteomes" id="UP001345963">
    <property type="component" value="Unassembled WGS sequence"/>
</dbReference>
<evidence type="ECO:0000313" key="2">
    <source>
        <dbReference type="Proteomes" id="UP001345963"/>
    </source>
</evidence>
<gene>
    <name evidence="1" type="ORF">ATANTOWER_022871</name>
</gene>
<proteinExistence type="predicted"/>
<feature type="non-terminal residue" evidence="1">
    <location>
        <position position="1"/>
    </location>
</feature>
<dbReference type="EMBL" id="JAHUTI010044371">
    <property type="protein sequence ID" value="MED6246749.1"/>
    <property type="molecule type" value="Genomic_DNA"/>
</dbReference>
<name>A0ABU7BAD7_9TELE</name>